<gene>
    <name evidence="1" type="ORF">L0C25_11570</name>
</gene>
<dbReference type="AlphaFoldDB" id="A0AA46TLX3"/>
<name>A0AA46TLX3_9ACTN</name>
<evidence type="ECO:0000313" key="1">
    <source>
        <dbReference type="EMBL" id="UYM07675.1"/>
    </source>
</evidence>
<reference evidence="1" key="1">
    <citation type="submission" date="2022-01" db="EMBL/GenBank/DDBJ databases">
        <title>Nocardioidaceae gen. sp. A5X3R13.</title>
        <authorList>
            <person name="Lopez Marin M.A."/>
            <person name="Uhlik O."/>
        </authorList>
    </citation>
    <scope>NUCLEOTIDE SEQUENCE</scope>
    <source>
        <strain evidence="1">A5X3R13</strain>
    </source>
</reference>
<proteinExistence type="predicted"/>
<dbReference type="KEGG" id="sgrg:L0C25_11570"/>
<accession>A0AA46TLX3</accession>
<sequence>MELADRLLVRPDDRLSAYADPVDERIEGSIMRRGAGPTVGDVTGLVDLARWIGDPA</sequence>
<dbReference type="EMBL" id="CP094970">
    <property type="protein sequence ID" value="UYM07675.1"/>
    <property type="molecule type" value="Genomic_DNA"/>
</dbReference>
<protein>
    <submittedName>
        <fullName evidence="1">Uncharacterized protein</fullName>
    </submittedName>
</protein>
<evidence type="ECO:0000313" key="2">
    <source>
        <dbReference type="Proteomes" id="UP001164390"/>
    </source>
</evidence>
<keyword evidence="2" id="KW-1185">Reference proteome</keyword>
<dbReference type="Proteomes" id="UP001164390">
    <property type="component" value="Chromosome"/>
</dbReference>
<organism evidence="1 2">
    <name type="scientific">Solicola gregarius</name>
    <dbReference type="NCBI Taxonomy" id="2908642"/>
    <lineage>
        <taxon>Bacteria</taxon>
        <taxon>Bacillati</taxon>
        <taxon>Actinomycetota</taxon>
        <taxon>Actinomycetes</taxon>
        <taxon>Propionibacteriales</taxon>
        <taxon>Nocardioidaceae</taxon>
        <taxon>Solicola</taxon>
    </lineage>
</organism>
<dbReference type="RefSeq" id="WP_271636650.1">
    <property type="nucleotide sequence ID" value="NZ_CP094970.1"/>
</dbReference>